<reference evidence="3 4" key="2">
    <citation type="journal article" date="2016" name="Appl. Microbiol. Biotechnol.">
        <title>Exploiting the genome sequence of Streptomyces nodosus for enhanced antibiotic production.</title>
        <authorList>
            <person name="Sweeney P."/>
            <person name="Murphy C.D."/>
            <person name="Caffrey P."/>
        </authorList>
    </citation>
    <scope>NUCLEOTIDE SEQUENCE [LARGE SCALE GENOMIC DNA]</scope>
    <source>
        <strain evidence="3 4">ATCC 14899</strain>
    </source>
</reference>
<comment type="similarity">
    <text evidence="2">Belongs to the short-chain dehydrogenases/reductases (SDR) family.</text>
</comment>
<dbReference type="InterPro" id="IPR002347">
    <property type="entry name" value="SDR_fam"/>
</dbReference>
<dbReference type="PANTHER" id="PTHR43157:SF31">
    <property type="entry name" value="PHOSPHATIDYLINOSITOL-GLYCAN BIOSYNTHESIS CLASS F PROTEIN"/>
    <property type="match status" value="1"/>
</dbReference>
<evidence type="ECO:0000313" key="3">
    <source>
        <dbReference type="EMBL" id="AJE42987.1"/>
    </source>
</evidence>
<dbReference type="PANTHER" id="PTHR43157">
    <property type="entry name" value="PHOSPHATIDYLINOSITOL-GLYCAN BIOSYNTHESIS CLASS F PROTEIN-RELATED"/>
    <property type="match status" value="1"/>
</dbReference>
<evidence type="ECO:0000256" key="2">
    <source>
        <dbReference type="RuleBase" id="RU000363"/>
    </source>
</evidence>
<dbReference type="PRINTS" id="PR00081">
    <property type="entry name" value="GDHRDH"/>
</dbReference>
<dbReference type="GO" id="GO:0016491">
    <property type="term" value="F:oxidoreductase activity"/>
    <property type="evidence" value="ECO:0007669"/>
    <property type="project" value="UniProtKB-KW"/>
</dbReference>
<dbReference type="EMBL" id="CP009313">
    <property type="protein sequence ID" value="AJE42987.1"/>
    <property type="molecule type" value="Genomic_DNA"/>
</dbReference>
<dbReference type="InterPro" id="IPR036291">
    <property type="entry name" value="NAD(P)-bd_dom_sf"/>
</dbReference>
<keyword evidence="4" id="KW-1185">Reference proteome</keyword>
<evidence type="ECO:0000256" key="1">
    <source>
        <dbReference type="ARBA" id="ARBA00023002"/>
    </source>
</evidence>
<dbReference type="SUPFAM" id="SSF51735">
    <property type="entry name" value="NAD(P)-binding Rossmann-fold domains"/>
    <property type="match status" value="1"/>
</dbReference>
<organism evidence="3 4">
    <name type="scientific">Streptomyces nodosus</name>
    <dbReference type="NCBI Taxonomy" id="40318"/>
    <lineage>
        <taxon>Bacteria</taxon>
        <taxon>Bacillati</taxon>
        <taxon>Actinomycetota</taxon>
        <taxon>Actinomycetes</taxon>
        <taxon>Kitasatosporales</taxon>
        <taxon>Streptomycetaceae</taxon>
        <taxon>Streptomyces</taxon>
    </lineage>
</organism>
<dbReference type="Pfam" id="PF00106">
    <property type="entry name" value="adh_short"/>
    <property type="match status" value="1"/>
</dbReference>
<dbReference type="AlphaFoldDB" id="A0A0B5DSC9"/>
<evidence type="ECO:0000313" key="4">
    <source>
        <dbReference type="Proteomes" id="UP000031526"/>
    </source>
</evidence>
<reference evidence="4" key="1">
    <citation type="submission" date="2014-09" db="EMBL/GenBank/DDBJ databases">
        <title>Sequence of the Streptomyces nodosus genome.</title>
        <authorList>
            <person name="Sweeney P."/>
            <person name="Stephens N."/>
            <person name="Murphy C."/>
            <person name="Caffrey P."/>
        </authorList>
    </citation>
    <scope>NUCLEOTIDE SEQUENCE [LARGE SCALE GENOMIC DNA]</scope>
    <source>
        <strain evidence="4">ATCC 14899</strain>
    </source>
</reference>
<proteinExistence type="inferred from homology"/>
<dbReference type="PRINTS" id="PR00080">
    <property type="entry name" value="SDRFAMILY"/>
</dbReference>
<accession>A0A0B5DSC9</accession>
<name>A0A0B5DSC9_9ACTN</name>
<dbReference type="HOGENOM" id="CLU_010194_44_5_11"/>
<protein>
    <submittedName>
        <fullName evidence="3">Short-chain dehydrogenase</fullName>
    </submittedName>
</protein>
<dbReference type="STRING" id="40318.SNOD_25350"/>
<dbReference type="Gene3D" id="3.40.50.720">
    <property type="entry name" value="NAD(P)-binding Rossmann-like Domain"/>
    <property type="match status" value="1"/>
</dbReference>
<gene>
    <name evidence="3" type="ORF">SNOD_25350</name>
</gene>
<dbReference type="Proteomes" id="UP000031526">
    <property type="component" value="Chromosome"/>
</dbReference>
<dbReference type="RefSeq" id="WP_043444696.1">
    <property type="nucleotide sequence ID" value="NZ_CP009313.1"/>
</dbReference>
<sequence>MSRPVAVITGATSGLGRIAAIELAHRGYRLGVVARSRAKADALLGELRSVAGEAEVDVFHADLGVMAQARRAGEEIAARYPRLDVLVNNAGLHAFSQRVTTEGLAEMTAVNYLGPFVLTRALLETPRPSGVLRASGPARIVNVASEAARQAGTISPKTDLHRADAYTRRESMALYGRTKLMTIMWTQELARRLDPAETTVNCCDPGFNATGLGRDLPGSAVLQRVLNTLGVGDPRKGAGIIVRLATDPVFAHNSGGYFSVRDARPLECPEPGRDESVQRELWAETVALLDGLGSS</sequence>
<keyword evidence="1" id="KW-0560">Oxidoreductase</keyword>